<dbReference type="GO" id="GO:0043565">
    <property type="term" value="F:sequence-specific DNA binding"/>
    <property type="evidence" value="ECO:0007669"/>
    <property type="project" value="InterPro"/>
</dbReference>
<organism evidence="3">
    <name type="scientific">Oryza nivara</name>
    <name type="common">Indian wild rice</name>
    <name type="synonym">Oryza sativa f. spontanea</name>
    <dbReference type="NCBI Taxonomy" id="4536"/>
    <lineage>
        <taxon>Eukaryota</taxon>
        <taxon>Viridiplantae</taxon>
        <taxon>Streptophyta</taxon>
        <taxon>Embryophyta</taxon>
        <taxon>Tracheophyta</taxon>
        <taxon>Spermatophyta</taxon>
        <taxon>Magnoliopsida</taxon>
        <taxon>Liliopsida</taxon>
        <taxon>Poales</taxon>
        <taxon>Poaceae</taxon>
        <taxon>BOP clade</taxon>
        <taxon>Oryzoideae</taxon>
        <taxon>Oryzeae</taxon>
        <taxon>Oryzinae</taxon>
        <taxon>Oryza</taxon>
    </lineage>
</organism>
<dbReference type="Proteomes" id="UP000006591">
    <property type="component" value="Chromosome 3"/>
</dbReference>
<dbReference type="Gene3D" id="3.30.50.10">
    <property type="entry name" value="Erythroid Transcription Factor GATA-1, subunit A"/>
    <property type="match status" value="1"/>
</dbReference>
<dbReference type="PANTHER" id="PTHR46125">
    <property type="entry name" value="GATA TRANSCRIPTION FACTOR 28"/>
    <property type="match status" value="1"/>
</dbReference>
<evidence type="ECO:0000313" key="3">
    <source>
        <dbReference type="EnsemblPlants" id="ONIVA03G05970.1"/>
    </source>
</evidence>
<dbReference type="EnsemblPlants" id="ONIVA03G05970.1">
    <property type="protein sequence ID" value="ONIVA03G05970.1"/>
    <property type="gene ID" value="ONIVA03G05970"/>
</dbReference>
<reference evidence="3" key="2">
    <citation type="submission" date="2018-04" db="EMBL/GenBank/DDBJ databases">
        <title>OnivRS2 (Oryza nivara Reference Sequence Version 2).</title>
        <authorList>
            <person name="Zhang J."/>
            <person name="Kudrna D."/>
            <person name="Lee S."/>
            <person name="Talag J."/>
            <person name="Rajasekar S."/>
            <person name="Welchert J."/>
            <person name="Hsing Y.-I."/>
            <person name="Wing R.A."/>
        </authorList>
    </citation>
    <scope>NUCLEOTIDE SEQUENCE [LARGE SCALE GENOMIC DNA]</scope>
    <source>
        <strain evidence="3">SL10</strain>
    </source>
</reference>
<dbReference type="STRING" id="4536.A0A0E0GHR5"/>
<evidence type="ECO:0000256" key="1">
    <source>
        <dbReference type="SAM" id="MobiDB-lite"/>
    </source>
</evidence>
<dbReference type="Pfam" id="PF00320">
    <property type="entry name" value="GATA"/>
    <property type="match status" value="1"/>
</dbReference>
<reference evidence="3" key="1">
    <citation type="submission" date="2015-04" db="UniProtKB">
        <authorList>
            <consortium name="EnsemblPlants"/>
        </authorList>
    </citation>
    <scope>IDENTIFICATION</scope>
    <source>
        <strain evidence="3">SL10</strain>
    </source>
</reference>
<dbReference type="InterPro" id="IPR013088">
    <property type="entry name" value="Znf_NHR/GATA"/>
</dbReference>
<dbReference type="PANTHER" id="PTHR46125:SF27">
    <property type="entry name" value="GATA TRANSCRIPTION FACTOR 28"/>
    <property type="match status" value="1"/>
</dbReference>
<accession>A0A0E0GHR5</accession>
<sequence>MQFEDGGDVHVGAGEGEDGGRVTVDELTRCLRCGISANATPHMRRGPEGRRTLCNACGIAWAKDTSVSNSHQQALHGGAQGSQGYAPLAGIQQQQFIGNFRLNHETDNQIHVPALLKGRRFPTADELCCLLAIWNKFSTEDNQTILQSGFSVDERTIV</sequence>
<dbReference type="SUPFAM" id="SSF57716">
    <property type="entry name" value="Glucocorticoid receptor-like (DNA-binding domain)"/>
    <property type="match status" value="1"/>
</dbReference>
<feature type="domain" description="GATA-type" evidence="2">
    <location>
        <begin position="24"/>
        <end position="82"/>
    </location>
</feature>
<dbReference type="InterPro" id="IPR045280">
    <property type="entry name" value="TIFY-like"/>
</dbReference>
<dbReference type="Gramene" id="ONIVA03G05970.1">
    <property type="protein sequence ID" value="ONIVA03G05970.1"/>
    <property type="gene ID" value="ONIVA03G05970"/>
</dbReference>
<proteinExistence type="predicted"/>
<dbReference type="OMA" id="CGIAWSK"/>
<protein>
    <recommendedName>
        <fullName evidence="2">GATA-type domain-containing protein</fullName>
    </recommendedName>
</protein>
<name>A0A0E0GHR5_ORYNI</name>
<feature type="region of interest" description="Disordered" evidence="1">
    <location>
        <begin position="1"/>
        <end position="20"/>
    </location>
</feature>
<evidence type="ECO:0000259" key="2">
    <source>
        <dbReference type="SMART" id="SM00401"/>
    </source>
</evidence>
<dbReference type="InterPro" id="IPR000679">
    <property type="entry name" value="Znf_GATA"/>
</dbReference>
<dbReference type="SMART" id="SM00401">
    <property type="entry name" value="ZnF_GATA"/>
    <property type="match status" value="1"/>
</dbReference>
<dbReference type="GO" id="GO:0008270">
    <property type="term" value="F:zinc ion binding"/>
    <property type="evidence" value="ECO:0007669"/>
    <property type="project" value="InterPro"/>
</dbReference>
<dbReference type="GO" id="GO:0006355">
    <property type="term" value="P:regulation of DNA-templated transcription"/>
    <property type="evidence" value="ECO:0007669"/>
    <property type="project" value="InterPro"/>
</dbReference>
<keyword evidence="4" id="KW-1185">Reference proteome</keyword>
<dbReference type="HOGENOM" id="CLU_141276_0_0_1"/>
<evidence type="ECO:0000313" key="4">
    <source>
        <dbReference type="Proteomes" id="UP000006591"/>
    </source>
</evidence>
<dbReference type="AlphaFoldDB" id="A0A0E0GHR5"/>